<protein>
    <submittedName>
        <fullName evidence="3">F-box and wd domain protein</fullName>
    </submittedName>
</protein>
<dbReference type="Gene3D" id="2.130.10.10">
    <property type="entry name" value="YVTN repeat-like/Quinoprotein amine dehydrogenase"/>
    <property type="match status" value="1"/>
</dbReference>
<feature type="compositionally biased region" description="Basic and acidic residues" evidence="1">
    <location>
        <begin position="1003"/>
        <end position="1016"/>
    </location>
</feature>
<feature type="compositionally biased region" description="Low complexity" evidence="1">
    <location>
        <begin position="52"/>
        <end position="65"/>
    </location>
</feature>
<dbReference type="SMART" id="SM00726">
    <property type="entry name" value="UIM"/>
    <property type="match status" value="4"/>
</dbReference>
<dbReference type="InterPro" id="IPR015943">
    <property type="entry name" value="WD40/YVTN_repeat-like_dom_sf"/>
</dbReference>
<reference evidence="3" key="1">
    <citation type="submission" date="2022-07" db="EMBL/GenBank/DDBJ databases">
        <title>Draft genome sequence of Zalerion maritima ATCC 34329, a (micro)plastics degrading marine fungus.</title>
        <authorList>
            <person name="Paco A."/>
            <person name="Goncalves M.F.M."/>
            <person name="Rocha-Santos T.A.P."/>
            <person name="Alves A."/>
        </authorList>
    </citation>
    <scope>NUCLEOTIDE SEQUENCE</scope>
    <source>
        <strain evidence="3">ATCC 34329</strain>
    </source>
</reference>
<evidence type="ECO:0000313" key="3">
    <source>
        <dbReference type="EMBL" id="KAJ2905438.1"/>
    </source>
</evidence>
<feature type="compositionally biased region" description="Polar residues" evidence="1">
    <location>
        <begin position="11"/>
        <end position="23"/>
    </location>
</feature>
<sequence>MHQELTEISHHITQQASPVSTHPYQDGLQHHDLASSPRQPPVTLSGPPRGPSPASSRGSSRGSLRTGQPSSDQDSIRGLSPSLGPATARFGAAAGKRITDYENAMISSPKRPLGFKVTKSFNATAISLPELPDELWEHVMSNLDPKTHHAIAIVSRRFHRLSSTQRTWKMAFMSHFPGQKGLAASSGKDENQVTWYDASTPGQPSVRFFARISQMGSWREEYSLRTSLLRSLSKGKSESDFHACSARQKDKTHHFPTLSYWTKLNAPVTHLDAAFSDDPGKPPRAIHGSAASAESSIAVPLTGKVLRPPIFDLPTFQRWIQHTPQSVPYGLGDGPVFIPNVMDVSQRYGSISFSSFPGGQGGYLSPAGDTLWLGYSDNVPVYAPQISRSSDCITSAWIAKTTAIYTLTRGRIGLLTGSAMGFVSGYSFDSTVLPVLGMQPGFQPESVTWAVSPGVPIIAIKVDEEHNHKREKAGRSWAVALNALGEVYTLADVPEIQPLSTDTPWEAGRSAFWSIIPSTKRQPRLEDIDSANKAKALEISQKRTFSPQLPISSSNLSDKELKARSSKIDEFCQLPPSYFRDSCIGWDMRRRLEVDFAAGDGYTDLEQIFVLTCGHDAKKSPPEVCRYSKQVSLDVFPDAEEASHKSIFGPSTTSLVNSDVGILPSGGSAVTDSVSGTEWLVDSFSLESFKHHTITASALDTSNLALLTVPEEDLDDALIKSNLLPGRRGRWLAIGTDSGAIVVWNGRSVHSHTGDPIQPLRCIQTDSPEVSCLAVTALHVVHGGSDGRLQAWDPLGSTLDCVRVLNGKQKGSPLRTANANHMLPNLQPAVRSIYLDPDPTKLRGLASYGRVVRCWSYSAMTHASSRKRRHRFVDSHGRHVSRRQSGKVAGYIGAEQAELERERRELDRDRKYLRDRFILADLTEDEAILYAQLLSEEAAQQEDSRRTTDQDTSTSESVSLNETDSDAPSIFVSNEPGLGTLVDIAGPSNQHRSLPPLWTPARETSRDERSDTSSKEMELAIRLSLQDVDNQIGESSQVEAPAFTIDADPSTVPDGDDEESAVLASISEEEDIELRMALLASLQDSRRASQSAKGKTREQSPPKTPPYPPAPIYSEEEDRKMALELSRQEEERAGGSTGPVIDEQHFPGLGGSPAGKGRGKAGTPGLAGKGKKGKWVKWSP</sequence>
<evidence type="ECO:0000313" key="4">
    <source>
        <dbReference type="Proteomes" id="UP001201980"/>
    </source>
</evidence>
<evidence type="ECO:0000256" key="1">
    <source>
        <dbReference type="SAM" id="MobiDB-lite"/>
    </source>
</evidence>
<evidence type="ECO:0000259" key="2">
    <source>
        <dbReference type="PROSITE" id="PS50181"/>
    </source>
</evidence>
<feature type="region of interest" description="Disordered" evidence="1">
    <location>
        <begin position="938"/>
        <end position="1016"/>
    </location>
</feature>
<dbReference type="GO" id="GO:0019005">
    <property type="term" value="C:SCF ubiquitin ligase complex"/>
    <property type="evidence" value="ECO:0007669"/>
    <property type="project" value="TreeGrafter"/>
</dbReference>
<dbReference type="InterPro" id="IPR001810">
    <property type="entry name" value="F-box_dom"/>
</dbReference>
<keyword evidence="4" id="KW-1185">Reference proteome</keyword>
<comment type="caution">
    <text evidence="3">The sequence shown here is derived from an EMBL/GenBank/DDBJ whole genome shotgun (WGS) entry which is preliminary data.</text>
</comment>
<feature type="region of interest" description="Disordered" evidence="1">
    <location>
        <begin position="1"/>
        <end position="84"/>
    </location>
</feature>
<dbReference type="Gene3D" id="1.20.1280.50">
    <property type="match status" value="1"/>
</dbReference>
<dbReference type="GO" id="GO:0005737">
    <property type="term" value="C:cytoplasm"/>
    <property type="evidence" value="ECO:0007669"/>
    <property type="project" value="TreeGrafter"/>
</dbReference>
<dbReference type="PROSITE" id="PS50330">
    <property type="entry name" value="UIM"/>
    <property type="match status" value="1"/>
</dbReference>
<dbReference type="PANTHER" id="PTHR12874:SF23">
    <property type="entry name" value="F-BOX PROTEIN GID2"/>
    <property type="match status" value="1"/>
</dbReference>
<feature type="domain" description="F-box" evidence="2">
    <location>
        <begin position="125"/>
        <end position="171"/>
    </location>
</feature>
<feature type="compositionally biased region" description="Basic residues" evidence="1">
    <location>
        <begin position="1169"/>
        <end position="1180"/>
    </location>
</feature>
<dbReference type="SUPFAM" id="SSF81383">
    <property type="entry name" value="F-box domain"/>
    <property type="match status" value="1"/>
</dbReference>
<feature type="compositionally biased region" description="Basic and acidic residues" evidence="1">
    <location>
        <begin position="1"/>
        <end position="10"/>
    </location>
</feature>
<dbReference type="PANTHER" id="PTHR12874">
    <property type="entry name" value="F-BOX ONLY PROTEIN 48-RELATED"/>
    <property type="match status" value="1"/>
</dbReference>
<dbReference type="EMBL" id="JAKWBI020000032">
    <property type="protein sequence ID" value="KAJ2905438.1"/>
    <property type="molecule type" value="Genomic_DNA"/>
</dbReference>
<dbReference type="InterPro" id="IPR036322">
    <property type="entry name" value="WD40_repeat_dom_sf"/>
</dbReference>
<feature type="region of interest" description="Disordered" evidence="1">
    <location>
        <begin position="1036"/>
        <end position="1060"/>
    </location>
</feature>
<dbReference type="AlphaFoldDB" id="A0AAD5WX61"/>
<dbReference type="CDD" id="cd09917">
    <property type="entry name" value="F-box_SF"/>
    <property type="match status" value="1"/>
</dbReference>
<accession>A0AAD5WX61</accession>
<feature type="compositionally biased region" description="Pro residues" evidence="1">
    <location>
        <begin position="1102"/>
        <end position="1111"/>
    </location>
</feature>
<feature type="region of interest" description="Disordered" evidence="1">
    <location>
        <begin position="1083"/>
        <end position="1180"/>
    </location>
</feature>
<dbReference type="GO" id="GO:0031146">
    <property type="term" value="P:SCF-dependent proteasomal ubiquitin-dependent protein catabolic process"/>
    <property type="evidence" value="ECO:0007669"/>
    <property type="project" value="TreeGrafter"/>
</dbReference>
<feature type="region of interest" description="Disordered" evidence="1">
    <location>
        <begin position="866"/>
        <end position="893"/>
    </location>
</feature>
<dbReference type="Pfam" id="PF00646">
    <property type="entry name" value="F-box"/>
    <property type="match status" value="1"/>
</dbReference>
<dbReference type="SUPFAM" id="SSF50978">
    <property type="entry name" value="WD40 repeat-like"/>
    <property type="match status" value="1"/>
</dbReference>
<feature type="compositionally biased region" description="Gly residues" evidence="1">
    <location>
        <begin position="1148"/>
        <end position="1168"/>
    </location>
</feature>
<feature type="compositionally biased region" description="Basic and acidic residues" evidence="1">
    <location>
        <begin position="1117"/>
        <end position="1133"/>
    </location>
</feature>
<dbReference type="Proteomes" id="UP001201980">
    <property type="component" value="Unassembled WGS sequence"/>
</dbReference>
<gene>
    <name evidence="3" type="ORF">MKZ38_005536</name>
</gene>
<dbReference type="InterPro" id="IPR036047">
    <property type="entry name" value="F-box-like_dom_sf"/>
</dbReference>
<organism evidence="3 4">
    <name type="scientific">Zalerion maritima</name>
    <dbReference type="NCBI Taxonomy" id="339359"/>
    <lineage>
        <taxon>Eukaryota</taxon>
        <taxon>Fungi</taxon>
        <taxon>Dikarya</taxon>
        <taxon>Ascomycota</taxon>
        <taxon>Pezizomycotina</taxon>
        <taxon>Sordariomycetes</taxon>
        <taxon>Lulworthiomycetidae</taxon>
        <taxon>Lulworthiales</taxon>
        <taxon>Lulworthiaceae</taxon>
        <taxon>Zalerion</taxon>
    </lineage>
</organism>
<name>A0AAD5WX61_9PEZI</name>
<dbReference type="InterPro" id="IPR003903">
    <property type="entry name" value="UIM_dom"/>
</dbReference>
<proteinExistence type="predicted"/>
<dbReference type="SMART" id="SM00256">
    <property type="entry name" value="FBOX"/>
    <property type="match status" value="1"/>
</dbReference>
<dbReference type="PROSITE" id="PS50181">
    <property type="entry name" value="FBOX"/>
    <property type="match status" value="1"/>
</dbReference>